<gene>
    <name evidence="2" type="primary">LOC141377695</name>
</gene>
<name>A0AC58H9L0_DANRE</name>
<evidence type="ECO:0000313" key="1">
    <source>
        <dbReference type="Proteomes" id="UP000000437"/>
    </source>
</evidence>
<protein>
    <submittedName>
        <fullName evidence="2">Uncharacterized protein</fullName>
    </submittedName>
</protein>
<accession>A0AC58H9L0</accession>
<organism evidence="1 2">
    <name type="scientific">Danio rerio</name>
    <name type="common">Zebrafish</name>
    <name type="synonym">Brachydanio rerio</name>
    <dbReference type="NCBI Taxonomy" id="7955"/>
    <lineage>
        <taxon>Eukaryota</taxon>
        <taxon>Metazoa</taxon>
        <taxon>Chordata</taxon>
        <taxon>Craniata</taxon>
        <taxon>Vertebrata</taxon>
        <taxon>Euteleostomi</taxon>
        <taxon>Actinopterygii</taxon>
        <taxon>Neopterygii</taxon>
        <taxon>Teleostei</taxon>
        <taxon>Ostariophysi</taxon>
        <taxon>Cypriniformes</taxon>
        <taxon>Danionidae</taxon>
        <taxon>Danioninae</taxon>
        <taxon>Danio</taxon>
    </lineage>
</organism>
<sequence length="412" mass="47024">MMEDDLQQFLRSRDVPEQDIILIKRDKIDKSVLSVMTDEQMAKYVSSYGDRLAIVSFCQQTAASSDKESLLKNLRDKIEARKLGSSKTFREKKCVIPKERNAMARNKNASAERTTRRIEIGWLHYGRNGYQQVRTNNGGGTRHLTVQKKTTVEQIMEMGKNLFFPNGESPKGPEADFTFHVCDFKRNQIVLDSTVGNDRLSSNKKNKKRRVTTETQRPGELEDVAQSGFTADGPSTSYCFHSLLNDIKKAHVVQRVASSSSDEETGKLFNCSLQQSKSPQDLHEHCDFQRDCELIDLTNQIPPLQNNRVETLGFDMEETVEWREGDELGNRIEDEEIVVTWDLREEIIENAELTDAENEEPSLPLSNSHHVLQPNPARDRSNTRTLTSLHHLPGALEHAPLRRALIHPLYHL</sequence>
<reference evidence="2" key="1">
    <citation type="submission" date="2025-08" db="UniProtKB">
        <authorList>
            <consortium name="RefSeq"/>
        </authorList>
    </citation>
    <scope>IDENTIFICATION</scope>
    <source>
        <strain evidence="2">Tuebingen</strain>
        <tissue evidence="2">Fibroblasts and whole tissue</tissue>
    </source>
</reference>
<dbReference type="RefSeq" id="XP_073778654.1">
    <property type="nucleotide sequence ID" value="XM_073922553.1"/>
</dbReference>
<evidence type="ECO:0000313" key="2">
    <source>
        <dbReference type="RefSeq" id="XP_073778654.1"/>
    </source>
</evidence>
<dbReference type="Proteomes" id="UP000000437">
    <property type="component" value="Chromosome 14"/>
</dbReference>
<keyword evidence="1" id="KW-1185">Reference proteome</keyword>
<proteinExistence type="predicted"/>